<dbReference type="PROSITE" id="PS00913">
    <property type="entry name" value="ADH_IRON_1"/>
    <property type="match status" value="1"/>
</dbReference>
<gene>
    <name evidence="7" type="ORF">UC3_02709</name>
</gene>
<dbReference type="SUPFAM" id="SSF56796">
    <property type="entry name" value="Dehydroquinate synthase-like"/>
    <property type="match status" value="1"/>
</dbReference>
<evidence type="ECO:0000313" key="8">
    <source>
        <dbReference type="Proteomes" id="UP000013785"/>
    </source>
</evidence>
<evidence type="ECO:0000313" key="7">
    <source>
        <dbReference type="EMBL" id="EOL42357.1"/>
    </source>
</evidence>
<dbReference type="GO" id="GO:0046872">
    <property type="term" value="F:metal ion binding"/>
    <property type="evidence" value="ECO:0007669"/>
    <property type="project" value="UniProtKB-KW"/>
</dbReference>
<comment type="similarity">
    <text evidence="1">Belongs to the iron-containing alcohol dehydrogenase family.</text>
</comment>
<dbReference type="Pfam" id="PF00465">
    <property type="entry name" value="Fe-ADH"/>
    <property type="match status" value="1"/>
</dbReference>
<dbReference type="OrthoDB" id="5198708at2"/>
<proteinExistence type="inferred from homology"/>
<evidence type="ECO:0000259" key="6">
    <source>
        <dbReference type="Pfam" id="PF00465"/>
    </source>
</evidence>
<dbReference type="PIRSF" id="PIRSF000112">
    <property type="entry name" value="Glycerol_dehydrogenase"/>
    <property type="match status" value="1"/>
</dbReference>
<feature type="binding site" evidence="5">
    <location>
        <position position="120"/>
    </location>
    <ligand>
        <name>NAD(+)</name>
        <dbReference type="ChEBI" id="CHEBI:57540"/>
    </ligand>
</feature>
<dbReference type="HOGENOM" id="CLU_044754_2_0_9"/>
<comment type="caution">
    <text evidence="7">The sequence shown here is derived from an EMBL/GenBank/DDBJ whole genome shotgun (WGS) entry which is preliminary data.</text>
</comment>
<dbReference type="PANTHER" id="PTHR43616">
    <property type="entry name" value="GLYCEROL DEHYDROGENASE"/>
    <property type="match status" value="1"/>
</dbReference>
<evidence type="ECO:0000256" key="1">
    <source>
        <dbReference type="ARBA" id="ARBA00007358"/>
    </source>
</evidence>
<keyword evidence="8" id="KW-1185">Reference proteome</keyword>
<feature type="binding site" evidence="4">
    <location>
        <position position="252"/>
    </location>
    <ligand>
        <name>glycerol</name>
        <dbReference type="ChEBI" id="CHEBI:17754"/>
    </ligand>
</feature>
<keyword evidence="3" id="KW-0560">Oxidoreductase</keyword>
<dbReference type="PANTHER" id="PTHR43616:SF3">
    <property type="entry name" value="HYDROXYCARBOXYLATE DEHYDROGENASE A"/>
    <property type="match status" value="1"/>
</dbReference>
<reference evidence="7 8" key="1">
    <citation type="submission" date="2013-02" db="EMBL/GenBank/DDBJ databases">
        <title>The Genome Sequence of Enterococcus phoeniculicola BAA-412.</title>
        <authorList>
            <consortium name="The Broad Institute Genome Sequencing Platform"/>
            <consortium name="The Broad Institute Genome Sequencing Center for Infectious Disease"/>
            <person name="Earl A.M."/>
            <person name="Gilmore M.S."/>
            <person name="Lebreton F."/>
            <person name="Walker B."/>
            <person name="Young S.K."/>
            <person name="Zeng Q."/>
            <person name="Gargeya S."/>
            <person name="Fitzgerald M."/>
            <person name="Haas B."/>
            <person name="Abouelleil A."/>
            <person name="Alvarado L."/>
            <person name="Arachchi H.M."/>
            <person name="Berlin A.M."/>
            <person name="Chapman S.B."/>
            <person name="Dewar J."/>
            <person name="Goldberg J."/>
            <person name="Griggs A."/>
            <person name="Gujja S."/>
            <person name="Hansen M."/>
            <person name="Howarth C."/>
            <person name="Imamovic A."/>
            <person name="Larimer J."/>
            <person name="McCowan C."/>
            <person name="Murphy C."/>
            <person name="Neiman D."/>
            <person name="Pearson M."/>
            <person name="Priest M."/>
            <person name="Roberts A."/>
            <person name="Saif S."/>
            <person name="Shea T."/>
            <person name="Sisk P."/>
            <person name="Sykes S."/>
            <person name="Wortman J."/>
            <person name="Nusbaum C."/>
            <person name="Birren B."/>
        </authorList>
    </citation>
    <scope>NUCLEOTIDE SEQUENCE [LARGE SCALE GENOMIC DNA]</scope>
    <source>
        <strain evidence="7 8">ATCC BAA-412</strain>
    </source>
</reference>
<organism evidence="7 8">
    <name type="scientific">Enterococcus phoeniculicola ATCC BAA-412</name>
    <dbReference type="NCBI Taxonomy" id="1158610"/>
    <lineage>
        <taxon>Bacteria</taxon>
        <taxon>Bacillati</taxon>
        <taxon>Bacillota</taxon>
        <taxon>Bacilli</taxon>
        <taxon>Lactobacillales</taxon>
        <taxon>Enterococcaceae</taxon>
        <taxon>Enterococcus</taxon>
    </lineage>
</organism>
<comment type="cofactor">
    <cofactor evidence="4">
        <name>Zn(2+)</name>
        <dbReference type="ChEBI" id="CHEBI:29105"/>
    </cofactor>
    <text evidence="4">Binds 1 zinc ion per subunit.</text>
</comment>
<dbReference type="InterPro" id="IPR018211">
    <property type="entry name" value="ADH_Fe_CS"/>
</dbReference>
<dbReference type="GO" id="GO:0016614">
    <property type="term" value="F:oxidoreductase activity, acting on CH-OH group of donors"/>
    <property type="evidence" value="ECO:0007669"/>
    <property type="project" value="InterPro"/>
</dbReference>
<dbReference type="Gene3D" id="3.40.50.1970">
    <property type="match status" value="1"/>
</dbReference>
<dbReference type="Proteomes" id="UP000013785">
    <property type="component" value="Unassembled WGS sequence"/>
</dbReference>
<sequence length="360" mass="39726">MNMDTEVRPGVNRYITGENALEELPYYLSEYTTVAVVTGEVSFEKFKAYYTHLFDYPTFIYDGSASEEDGKRLAEEIGQTDVVIGIGGGRVLDTAKIAAEYLKSELILIPTLISNCAPYTPVAAVYHPDHSFKEIGYFTYSASLLFVDWTFLLQTPKEYFIAGIGDTLAKWYEIEGITRNLSENEQTAFIRLGIASAKEILAILLKDSEKALEDLDAQIVSPAFGRVADTIIALAGTVGGFAAKFGRSAGAHAVHNGLSYIPSTHEILHGAKVAYGILVQLAYTNDFDEMNELLPFYRSIGLPTYLSELNVDEEEVFLLKQAADFAAGKQESFQMIDEAISAQQVLDAIYAVENREHAKV</sequence>
<evidence type="ECO:0000256" key="2">
    <source>
        <dbReference type="ARBA" id="ARBA00022723"/>
    </source>
</evidence>
<keyword evidence="4" id="KW-0862">Zinc</keyword>
<dbReference type="InterPro" id="IPR001670">
    <property type="entry name" value="ADH_Fe/GldA"/>
</dbReference>
<dbReference type="Gene3D" id="1.20.1090.10">
    <property type="entry name" value="Dehydroquinate synthase-like - alpha domain"/>
    <property type="match status" value="1"/>
</dbReference>
<dbReference type="eggNOG" id="COG0371">
    <property type="taxonomic scope" value="Bacteria"/>
</dbReference>
<feature type="binding site" evidence="5">
    <location>
        <position position="126"/>
    </location>
    <ligand>
        <name>NAD(+)</name>
        <dbReference type="ChEBI" id="CHEBI:57540"/>
    </ligand>
</feature>
<evidence type="ECO:0000256" key="4">
    <source>
        <dbReference type="PIRSR" id="PIRSR000112-1"/>
    </source>
</evidence>
<protein>
    <recommendedName>
        <fullName evidence="6">Alcohol dehydrogenase iron-type/glycerol dehydrogenase GldA domain-containing protein</fullName>
    </recommendedName>
</protein>
<keyword evidence="5" id="KW-0520">NAD</keyword>
<accession>R3W3Y9</accession>
<keyword evidence="2 4" id="KW-0479">Metal-binding</keyword>
<dbReference type="RefSeq" id="WP_010769344.1">
    <property type="nucleotide sequence ID" value="NZ_ASWE01000001.1"/>
</dbReference>
<dbReference type="STRING" id="154621.RV11_GL001906"/>
<dbReference type="CDD" id="cd08172">
    <property type="entry name" value="GlyDH-like"/>
    <property type="match status" value="1"/>
</dbReference>
<dbReference type="PATRIC" id="fig|1158610.3.peg.2691"/>
<evidence type="ECO:0000256" key="3">
    <source>
        <dbReference type="ARBA" id="ARBA00023002"/>
    </source>
</evidence>
<evidence type="ECO:0000256" key="5">
    <source>
        <dbReference type="PIRSR" id="PIRSR000112-3"/>
    </source>
</evidence>
<dbReference type="EMBL" id="AJAT01000017">
    <property type="protein sequence ID" value="EOL42357.1"/>
    <property type="molecule type" value="Genomic_DNA"/>
</dbReference>
<feature type="binding site" evidence="4">
    <location>
        <position position="269"/>
    </location>
    <ligand>
        <name>glycerol</name>
        <dbReference type="ChEBI" id="CHEBI:17754"/>
    </ligand>
</feature>
<feature type="binding site" evidence="4">
    <location>
        <position position="166"/>
    </location>
    <ligand>
        <name>glycerol</name>
        <dbReference type="ChEBI" id="CHEBI:17754"/>
    </ligand>
</feature>
<name>R3W3Y9_9ENTE</name>
<feature type="domain" description="Alcohol dehydrogenase iron-type/glycerol dehydrogenase GldA" evidence="6">
    <location>
        <begin position="13"/>
        <end position="142"/>
    </location>
</feature>
<dbReference type="InterPro" id="IPR016205">
    <property type="entry name" value="Glycerol_DH"/>
</dbReference>
<feature type="binding site" evidence="5">
    <location>
        <begin position="111"/>
        <end position="114"/>
    </location>
    <ligand>
        <name>NAD(+)</name>
        <dbReference type="ChEBI" id="CHEBI:57540"/>
    </ligand>
</feature>
<feature type="binding site" evidence="5">
    <location>
        <begin position="89"/>
        <end position="93"/>
    </location>
    <ligand>
        <name>NAD(+)</name>
        <dbReference type="ChEBI" id="CHEBI:57540"/>
    </ligand>
</feature>
<dbReference type="AlphaFoldDB" id="R3W3Y9"/>